<evidence type="ECO:0000256" key="6">
    <source>
        <dbReference type="SAM" id="MobiDB-lite"/>
    </source>
</evidence>
<accession>A0A9Q0NA78</accession>
<comment type="similarity">
    <text evidence="1">Belongs to the peptidase S28 family.</text>
</comment>
<keyword evidence="3 7" id="KW-0732">Signal</keyword>
<feature type="region of interest" description="Disordered" evidence="6">
    <location>
        <begin position="488"/>
        <end position="509"/>
    </location>
</feature>
<dbReference type="OrthoDB" id="1735038at2759"/>
<protein>
    <submittedName>
        <fullName evidence="8">Serine protease K12H4.7</fullName>
    </submittedName>
</protein>
<dbReference type="InterPro" id="IPR042269">
    <property type="entry name" value="Ser_carbopepase_S28_SKS"/>
</dbReference>
<evidence type="ECO:0000256" key="5">
    <source>
        <dbReference type="ARBA" id="ARBA00023180"/>
    </source>
</evidence>
<evidence type="ECO:0000313" key="8">
    <source>
        <dbReference type="EMBL" id="KAJ6646563.1"/>
    </source>
</evidence>
<name>A0A9Q0NA78_9DIPT</name>
<dbReference type="Gene3D" id="1.20.120.980">
    <property type="entry name" value="Serine carboxypeptidase S28, SKS domain"/>
    <property type="match status" value="1"/>
</dbReference>
<evidence type="ECO:0000256" key="4">
    <source>
        <dbReference type="ARBA" id="ARBA00022801"/>
    </source>
</evidence>
<dbReference type="EMBL" id="WJQU01000001">
    <property type="protein sequence ID" value="KAJ6646563.1"/>
    <property type="molecule type" value="Genomic_DNA"/>
</dbReference>
<dbReference type="SUPFAM" id="SSF53474">
    <property type="entry name" value="alpha/beta-Hydrolases"/>
    <property type="match status" value="1"/>
</dbReference>
<evidence type="ECO:0000256" key="2">
    <source>
        <dbReference type="ARBA" id="ARBA00022670"/>
    </source>
</evidence>
<evidence type="ECO:0000313" key="9">
    <source>
        <dbReference type="Proteomes" id="UP001151699"/>
    </source>
</evidence>
<dbReference type="AlphaFoldDB" id="A0A9Q0NA78"/>
<dbReference type="PANTHER" id="PTHR11010:SF5">
    <property type="entry name" value="RE36938P-RELATED"/>
    <property type="match status" value="1"/>
</dbReference>
<evidence type="ECO:0000256" key="7">
    <source>
        <dbReference type="SAM" id="SignalP"/>
    </source>
</evidence>
<keyword evidence="9" id="KW-1185">Reference proteome</keyword>
<keyword evidence="2 8" id="KW-0645">Protease</keyword>
<proteinExistence type="inferred from homology"/>
<comment type="caution">
    <text evidence="8">The sequence shown here is derived from an EMBL/GenBank/DDBJ whole genome shotgun (WGS) entry which is preliminary data.</text>
</comment>
<dbReference type="PANTHER" id="PTHR11010">
    <property type="entry name" value="PROTEASE S28 PRO-X CARBOXYPEPTIDASE-RELATED"/>
    <property type="match status" value="1"/>
</dbReference>
<sequence length="509" mass="57825">MNKIVVFLLIVQAAIIAVNSKEFHSKKLAPEGTVRQSKVQYKKTDNLRLSLEQDGGLHEFYESEFSTRVDHFRPLNQQRVNFTYNANTHHFQNYGPIYIYLKDAYDYSTVFIEEGLMVDIAEQTGAALFTFDHRYFGRNRPRPSASLEDLEFLSMEQSLADIAVFIRAIRNEIPTALFSRVILWGSGAGGTLAAFARSRYPHLVHAAWSSSAIIESAVYSWGPYDVFAFTFDINDGGVCRNLIEEAYVEIATLVLSGRGEELSERLNLCHPVQTDNPLDVASLYEVSVRAVMAYFNVFHYQGVLDFCEDMEAIPGEPLASLARWFRYVYGDAVCFDPSYDTAIERYSNPEWDQEGTNNGRRQWYFAQCTQVGSFLVADNYTWLAGTVDIAYHLQKCEDLFGTPFPYERITNAFYTLRDEFSQRISNIVYTNGNLDPIRYLGRLYDPTYTGVVINIDFASKSADLTSISDDEPDSITDAKERIIDLITEWSLDEPPTEPPVSPTPETDTA</sequence>
<evidence type="ECO:0000256" key="1">
    <source>
        <dbReference type="ARBA" id="ARBA00011079"/>
    </source>
</evidence>
<dbReference type="GO" id="GO:0070008">
    <property type="term" value="F:serine-type exopeptidase activity"/>
    <property type="evidence" value="ECO:0007669"/>
    <property type="project" value="InterPro"/>
</dbReference>
<dbReference type="Proteomes" id="UP001151699">
    <property type="component" value="Chromosome A"/>
</dbReference>
<dbReference type="GO" id="GO:0008239">
    <property type="term" value="F:dipeptidyl-peptidase activity"/>
    <property type="evidence" value="ECO:0007669"/>
    <property type="project" value="TreeGrafter"/>
</dbReference>
<organism evidence="8 9">
    <name type="scientific">Pseudolycoriella hygida</name>
    <dbReference type="NCBI Taxonomy" id="35572"/>
    <lineage>
        <taxon>Eukaryota</taxon>
        <taxon>Metazoa</taxon>
        <taxon>Ecdysozoa</taxon>
        <taxon>Arthropoda</taxon>
        <taxon>Hexapoda</taxon>
        <taxon>Insecta</taxon>
        <taxon>Pterygota</taxon>
        <taxon>Neoptera</taxon>
        <taxon>Endopterygota</taxon>
        <taxon>Diptera</taxon>
        <taxon>Nematocera</taxon>
        <taxon>Sciaroidea</taxon>
        <taxon>Sciaridae</taxon>
        <taxon>Pseudolycoriella</taxon>
    </lineage>
</organism>
<reference evidence="8" key="1">
    <citation type="submission" date="2022-07" db="EMBL/GenBank/DDBJ databases">
        <authorList>
            <person name="Trinca V."/>
            <person name="Uliana J.V.C."/>
            <person name="Torres T.T."/>
            <person name="Ward R.J."/>
            <person name="Monesi N."/>
        </authorList>
    </citation>
    <scope>NUCLEOTIDE SEQUENCE</scope>
    <source>
        <strain evidence="8">HSMRA1968</strain>
        <tissue evidence="8">Whole embryos</tissue>
    </source>
</reference>
<dbReference type="InterPro" id="IPR008758">
    <property type="entry name" value="Peptidase_S28"/>
</dbReference>
<dbReference type="InterPro" id="IPR029058">
    <property type="entry name" value="AB_hydrolase_fold"/>
</dbReference>
<dbReference type="Pfam" id="PF05577">
    <property type="entry name" value="Peptidase_S28"/>
    <property type="match status" value="1"/>
</dbReference>
<feature type="signal peptide" evidence="7">
    <location>
        <begin position="1"/>
        <end position="20"/>
    </location>
</feature>
<evidence type="ECO:0000256" key="3">
    <source>
        <dbReference type="ARBA" id="ARBA00022729"/>
    </source>
</evidence>
<dbReference type="Gene3D" id="3.40.50.1820">
    <property type="entry name" value="alpha/beta hydrolase"/>
    <property type="match status" value="1"/>
</dbReference>
<dbReference type="GO" id="GO:0006508">
    <property type="term" value="P:proteolysis"/>
    <property type="evidence" value="ECO:0007669"/>
    <property type="project" value="UniProtKB-KW"/>
</dbReference>
<keyword evidence="5" id="KW-0325">Glycoprotein</keyword>
<gene>
    <name evidence="8" type="primary">K12H4.7_4</name>
    <name evidence="8" type="ORF">Bhyg_01776</name>
</gene>
<keyword evidence="4" id="KW-0378">Hydrolase</keyword>
<feature type="chain" id="PRO_5040115534" evidence="7">
    <location>
        <begin position="21"/>
        <end position="509"/>
    </location>
</feature>